<accession>A0A0F9KQ34</accession>
<keyword evidence="1" id="KW-0472">Membrane</keyword>
<feature type="transmembrane region" description="Helical" evidence="1">
    <location>
        <begin position="113"/>
        <end position="135"/>
    </location>
</feature>
<keyword evidence="1" id="KW-0812">Transmembrane</keyword>
<protein>
    <submittedName>
        <fullName evidence="2">Uncharacterized protein</fullName>
    </submittedName>
</protein>
<keyword evidence="1" id="KW-1133">Transmembrane helix</keyword>
<proteinExistence type="predicted"/>
<dbReference type="EMBL" id="LAZR01007629">
    <property type="protein sequence ID" value="KKM84008.1"/>
    <property type="molecule type" value="Genomic_DNA"/>
</dbReference>
<evidence type="ECO:0000313" key="2">
    <source>
        <dbReference type="EMBL" id="KKM84008.1"/>
    </source>
</evidence>
<gene>
    <name evidence="2" type="ORF">LCGC14_1303560</name>
</gene>
<comment type="caution">
    <text evidence="2">The sequence shown here is derived from an EMBL/GenBank/DDBJ whole genome shotgun (WGS) entry which is preliminary data.</text>
</comment>
<organism evidence="2">
    <name type="scientific">marine sediment metagenome</name>
    <dbReference type="NCBI Taxonomy" id="412755"/>
    <lineage>
        <taxon>unclassified sequences</taxon>
        <taxon>metagenomes</taxon>
        <taxon>ecological metagenomes</taxon>
    </lineage>
</organism>
<reference evidence="2" key="1">
    <citation type="journal article" date="2015" name="Nature">
        <title>Complex archaea that bridge the gap between prokaryotes and eukaryotes.</title>
        <authorList>
            <person name="Spang A."/>
            <person name="Saw J.H."/>
            <person name="Jorgensen S.L."/>
            <person name="Zaremba-Niedzwiedzka K."/>
            <person name="Martijn J."/>
            <person name="Lind A.E."/>
            <person name="van Eijk R."/>
            <person name="Schleper C."/>
            <person name="Guy L."/>
            <person name="Ettema T.J."/>
        </authorList>
    </citation>
    <scope>NUCLEOTIDE SEQUENCE</scope>
</reference>
<evidence type="ECO:0000256" key="1">
    <source>
        <dbReference type="SAM" id="Phobius"/>
    </source>
</evidence>
<name>A0A0F9KQ34_9ZZZZ</name>
<dbReference type="AlphaFoldDB" id="A0A0F9KQ34"/>
<sequence length="137" mass="15373">MTSATTERRQPGNEEVLSVIKRLMGTHVEEKHADLESEEIRTMVEEHRELYDEVAPLARDTNVKVTLLVDDMYGTPHPTAADPDARDGGWVPVLRSLQQDGVRIRKTWDRPQWWFFGSIGGTFISTCGVIIVAIIGG</sequence>